<accession>A0A0R2CDI6</accession>
<dbReference type="Gene3D" id="1.25.40.10">
    <property type="entry name" value="Tetratricopeptide repeat domain"/>
    <property type="match status" value="3"/>
</dbReference>
<protein>
    <submittedName>
        <fullName evidence="4">TPR repeats containing protein</fullName>
    </submittedName>
</protein>
<dbReference type="OrthoDB" id="2080803at2"/>
<evidence type="ECO:0000313" key="5">
    <source>
        <dbReference type="Proteomes" id="UP000051789"/>
    </source>
</evidence>
<dbReference type="Pfam" id="PF13432">
    <property type="entry name" value="TPR_16"/>
    <property type="match status" value="1"/>
</dbReference>
<dbReference type="EMBL" id="AYZK01000001">
    <property type="protein sequence ID" value="KRM88052.1"/>
    <property type="molecule type" value="Genomic_DNA"/>
</dbReference>
<sequence length="426" mass="47042">MSDSYSAQMLDAIEGGQLDRAHHLFKLARKHDDDETRFNLAEELYGIGFTPEAKQLYTDLLTKYPDEGDVLTALADIAVADGDNDAALNYLDRVKPDNPAYVQALLAVADLYQTQGLYEVSAQKLHEAAQLAPDEPVITFAQGELNRAWGHTQDAAAAYLRLLDQGEELIAGVNVRGRYGEALGNLGRYEDAVAVFDDVGIDALTLDETFQLGVMDIELKEYKDAVDALQRVVGQDETYTSAYLPLAQAQQAAGNTSGALQTVQAGVAQDDTNADLYALGGTLALDLEDTETGERYLQAALKIDPNNQAHRLDWSNFLLHEGRHEENVEFLGALDADGNSDPQLYWNLARSQEQLERYDEARANYLLAFSTFQDRPAFLRDIAQFFRTTAAAAEERAALQRLVQLEPDDVDAQERLDVLNDSDTQA</sequence>
<comment type="caution">
    <text evidence="4">The sequence shown here is derived from an EMBL/GenBank/DDBJ whole genome shotgun (WGS) entry which is preliminary data.</text>
</comment>
<reference evidence="4 5" key="1">
    <citation type="journal article" date="2015" name="Genome Announc.">
        <title>Expanding the biotechnology potential of lactobacilli through comparative genomics of 213 strains and associated genera.</title>
        <authorList>
            <person name="Sun Z."/>
            <person name="Harris H.M."/>
            <person name="McCann A."/>
            <person name="Guo C."/>
            <person name="Argimon S."/>
            <person name="Zhang W."/>
            <person name="Yang X."/>
            <person name="Jeffery I.B."/>
            <person name="Cooney J.C."/>
            <person name="Kagawa T.F."/>
            <person name="Liu W."/>
            <person name="Song Y."/>
            <person name="Salvetti E."/>
            <person name="Wrobel A."/>
            <person name="Rasinkangas P."/>
            <person name="Parkhill J."/>
            <person name="Rea M.C."/>
            <person name="O'Sullivan O."/>
            <person name="Ritari J."/>
            <person name="Douillard F.P."/>
            <person name="Paul Ross R."/>
            <person name="Yang R."/>
            <person name="Briner A.E."/>
            <person name="Felis G.E."/>
            <person name="de Vos W.M."/>
            <person name="Barrangou R."/>
            <person name="Klaenhammer T.R."/>
            <person name="Caufield P.W."/>
            <person name="Cui Y."/>
            <person name="Zhang H."/>
            <person name="O'Toole P.W."/>
        </authorList>
    </citation>
    <scope>NUCLEOTIDE SEQUENCE [LARGE SCALE GENOMIC DNA]</scope>
    <source>
        <strain evidence="4 5">DSM 22698</strain>
    </source>
</reference>
<evidence type="ECO:0000256" key="1">
    <source>
        <dbReference type="ARBA" id="ARBA00022737"/>
    </source>
</evidence>
<dbReference type="Pfam" id="PF13181">
    <property type="entry name" value="TPR_8"/>
    <property type="match status" value="1"/>
</dbReference>
<feature type="repeat" description="TPR" evidence="3">
    <location>
        <begin position="274"/>
        <end position="307"/>
    </location>
</feature>
<organism evidence="4 5">
    <name type="scientific">Lacticaseibacillus thailandensis DSM 22698 = JCM 13996</name>
    <dbReference type="NCBI Taxonomy" id="1423810"/>
    <lineage>
        <taxon>Bacteria</taxon>
        <taxon>Bacillati</taxon>
        <taxon>Bacillota</taxon>
        <taxon>Bacilli</taxon>
        <taxon>Lactobacillales</taxon>
        <taxon>Lactobacillaceae</taxon>
        <taxon>Lacticaseibacillus</taxon>
    </lineage>
</organism>
<keyword evidence="2 3" id="KW-0802">TPR repeat</keyword>
<evidence type="ECO:0000313" key="4">
    <source>
        <dbReference type="EMBL" id="KRM88052.1"/>
    </source>
</evidence>
<keyword evidence="5" id="KW-1185">Reference proteome</keyword>
<keyword evidence="1" id="KW-0677">Repeat</keyword>
<gene>
    <name evidence="4" type="ORF">FD19_GL000336</name>
</gene>
<name>A0A0R2CDI6_9LACO</name>
<dbReference type="InterPro" id="IPR011990">
    <property type="entry name" value="TPR-like_helical_dom_sf"/>
</dbReference>
<dbReference type="AlphaFoldDB" id="A0A0R2CDI6"/>
<dbReference type="Proteomes" id="UP000051789">
    <property type="component" value="Unassembled WGS sequence"/>
</dbReference>
<dbReference type="SMART" id="SM00028">
    <property type="entry name" value="TPR"/>
    <property type="match status" value="5"/>
</dbReference>
<dbReference type="PANTHER" id="PTHR45586:SF14">
    <property type="entry name" value="TETRATRICOPEPTIDE TPR_2 REPEAT PROTEIN"/>
    <property type="match status" value="1"/>
</dbReference>
<proteinExistence type="predicted"/>
<evidence type="ECO:0000256" key="2">
    <source>
        <dbReference type="ARBA" id="ARBA00022803"/>
    </source>
</evidence>
<dbReference type="STRING" id="1423810.FD19_GL000336"/>
<evidence type="ECO:0000256" key="3">
    <source>
        <dbReference type="PROSITE-ProRule" id="PRU00339"/>
    </source>
</evidence>
<dbReference type="Pfam" id="PF25058">
    <property type="entry name" value="ARM_TT21"/>
    <property type="match status" value="1"/>
</dbReference>
<dbReference type="PATRIC" id="fig|1423810.4.peg.340"/>
<dbReference type="PROSITE" id="PS50005">
    <property type="entry name" value="TPR"/>
    <property type="match status" value="1"/>
</dbReference>
<dbReference type="PANTHER" id="PTHR45586">
    <property type="entry name" value="TPR REPEAT-CONTAINING PROTEIN PA4667"/>
    <property type="match status" value="1"/>
</dbReference>
<dbReference type="InterPro" id="IPR051012">
    <property type="entry name" value="CellSynth/LPSAsmb/PSIAsmb"/>
</dbReference>
<dbReference type="SUPFAM" id="SSF48452">
    <property type="entry name" value="TPR-like"/>
    <property type="match status" value="2"/>
</dbReference>
<dbReference type="RefSeq" id="WP_054749383.1">
    <property type="nucleotide sequence ID" value="NZ_AYZK01000001.1"/>
</dbReference>
<dbReference type="InterPro" id="IPR019734">
    <property type="entry name" value="TPR_rpt"/>
</dbReference>
<dbReference type="Pfam" id="PF14559">
    <property type="entry name" value="TPR_19"/>
    <property type="match status" value="1"/>
</dbReference>